<dbReference type="GO" id="GO:0016652">
    <property type="term" value="F:oxidoreductase activity, acting on NAD(P)H as acceptor"/>
    <property type="evidence" value="ECO:0007669"/>
    <property type="project" value="UniProtKB-UniRule"/>
</dbReference>
<reference evidence="9" key="1">
    <citation type="submission" date="2016-10" db="EMBL/GenBank/DDBJ databases">
        <authorList>
            <person name="Varghese N."/>
            <person name="Submissions S."/>
        </authorList>
    </citation>
    <scope>NUCLEOTIDE SEQUENCE [LARGE SCALE GENOMIC DNA]</scope>
    <source>
        <strain evidence="9">UNC178MFTsu3.1</strain>
    </source>
</reference>
<feature type="binding site" evidence="6">
    <location>
        <position position="10"/>
    </location>
    <ligand>
        <name>FMN</name>
        <dbReference type="ChEBI" id="CHEBI:58210"/>
    </ligand>
</feature>
<evidence type="ECO:0000259" key="7">
    <source>
        <dbReference type="Pfam" id="PF02525"/>
    </source>
</evidence>
<keyword evidence="4 6" id="KW-0520">NAD</keyword>
<dbReference type="HAMAP" id="MF_01216">
    <property type="entry name" value="Azoreductase_type1"/>
    <property type="match status" value="1"/>
</dbReference>
<evidence type="ECO:0000256" key="3">
    <source>
        <dbReference type="ARBA" id="ARBA00023002"/>
    </source>
</evidence>
<protein>
    <recommendedName>
        <fullName evidence="6">FMN dependent NADH:quinone oxidoreductase</fullName>
        <ecNumber evidence="6">1.6.5.-</ecNumber>
    </recommendedName>
    <alternativeName>
        <fullName evidence="6">Azo-dye reductase</fullName>
    </alternativeName>
    <alternativeName>
        <fullName evidence="6">FMN-dependent NADH-azo compound oxidoreductase</fullName>
    </alternativeName>
    <alternativeName>
        <fullName evidence="6">FMN-dependent NADH-azoreductase</fullName>
        <ecNumber evidence="6">1.7.1.17</ecNumber>
    </alternativeName>
</protein>
<comment type="caution">
    <text evidence="6">Lacks conserved residue(s) required for the propagation of feature annotation.</text>
</comment>
<organism evidence="8 9">
    <name type="scientific">Dyella marensis</name>
    <dbReference type="NCBI Taxonomy" id="500610"/>
    <lineage>
        <taxon>Bacteria</taxon>
        <taxon>Pseudomonadati</taxon>
        <taxon>Pseudomonadota</taxon>
        <taxon>Gammaproteobacteria</taxon>
        <taxon>Lysobacterales</taxon>
        <taxon>Rhodanobacteraceae</taxon>
        <taxon>Dyella</taxon>
    </lineage>
</organism>
<gene>
    <name evidence="6" type="primary">azoR</name>
    <name evidence="8" type="ORF">SAMN02799615_04232</name>
</gene>
<dbReference type="EMBL" id="FONH01000031">
    <property type="protein sequence ID" value="SFF57679.1"/>
    <property type="molecule type" value="Genomic_DNA"/>
</dbReference>
<evidence type="ECO:0000313" key="8">
    <source>
        <dbReference type="EMBL" id="SFF57679.1"/>
    </source>
</evidence>
<dbReference type="AlphaFoldDB" id="A0A1I2JU21"/>
<keyword evidence="3 6" id="KW-0560">Oxidoreductase</keyword>
<comment type="function">
    <text evidence="6">Also exhibits azoreductase activity. Catalyzes the reductive cleavage of the azo bond in aromatic azo compounds to the corresponding amines.</text>
</comment>
<dbReference type="InterPro" id="IPR050104">
    <property type="entry name" value="FMN-dep_NADH:Q_OxRdtase_AzoR1"/>
</dbReference>
<evidence type="ECO:0000256" key="6">
    <source>
        <dbReference type="HAMAP-Rule" id="MF_01216"/>
    </source>
</evidence>
<dbReference type="EC" id="1.6.5.-" evidence="6"/>
<dbReference type="GO" id="GO:0010181">
    <property type="term" value="F:FMN binding"/>
    <property type="evidence" value="ECO:0007669"/>
    <property type="project" value="UniProtKB-UniRule"/>
</dbReference>
<dbReference type="InterPro" id="IPR029039">
    <property type="entry name" value="Flavoprotein-like_sf"/>
</dbReference>
<evidence type="ECO:0000256" key="5">
    <source>
        <dbReference type="ARBA" id="ARBA00048542"/>
    </source>
</evidence>
<dbReference type="GO" id="GO:0009055">
    <property type="term" value="F:electron transfer activity"/>
    <property type="evidence" value="ECO:0007669"/>
    <property type="project" value="UniProtKB-UniRule"/>
</dbReference>
<dbReference type="InterPro" id="IPR003680">
    <property type="entry name" value="Flavodoxin_fold"/>
</dbReference>
<comment type="catalytic activity">
    <reaction evidence="6">
        <text>2 a quinone + NADH + H(+) = 2 a 1,4-benzosemiquinone + NAD(+)</text>
        <dbReference type="Rhea" id="RHEA:65952"/>
        <dbReference type="ChEBI" id="CHEBI:15378"/>
        <dbReference type="ChEBI" id="CHEBI:57540"/>
        <dbReference type="ChEBI" id="CHEBI:57945"/>
        <dbReference type="ChEBI" id="CHEBI:132124"/>
        <dbReference type="ChEBI" id="CHEBI:134225"/>
    </reaction>
</comment>
<dbReference type="Gene3D" id="3.40.50.360">
    <property type="match status" value="1"/>
</dbReference>
<evidence type="ECO:0000256" key="2">
    <source>
        <dbReference type="ARBA" id="ARBA00022643"/>
    </source>
</evidence>
<accession>A0A1I2JU21</accession>
<comment type="cofactor">
    <cofactor evidence="6">
        <name>FMN</name>
        <dbReference type="ChEBI" id="CHEBI:58210"/>
    </cofactor>
    <text evidence="6">Binds 1 FMN per subunit.</text>
</comment>
<feature type="domain" description="Flavodoxin-like fold" evidence="7">
    <location>
        <begin position="19"/>
        <end position="215"/>
    </location>
</feature>
<dbReference type="PANTHER" id="PTHR43741">
    <property type="entry name" value="FMN-DEPENDENT NADH-AZOREDUCTASE 1"/>
    <property type="match status" value="1"/>
</dbReference>
<dbReference type="Proteomes" id="UP000199477">
    <property type="component" value="Unassembled WGS sequence"/>
</dbReference>
<dbReference type="GO" id="GO:0016655">
    <property type="term" value="F:oxidoreductase activity, acting on NAD(P)H, quinone or similar compound as acceptor"/>
    <property type="evidence" value="ECO:0007669"/>
    <property type="project" value="InterPro"/>
</dbReference>
<dbReference type="Pfam" id="PF02525">
    <property type="entry name" value="Flavodoxin_2"/>
    <property type="match status" value="1"/>
</dbReference>
<evidence type="ECO:0000313" key="9">
    <source>
        <dbReference type="Proteomes" id="UP000199477"/>
    </source>
</evidence>
<comment type="subunit">
    <text evidence="6">Homodimer.</text>
</comment>
<comment type="function">
    <text evidence="6">Quinone reductase that provides resistance to thiol-specific stress caused by electrophilic quinones.</text>
</comment>
<keyword evidence="2 6" id="KW-0288">FMN</keyword>
<name>A0A1I2JU21_9GAMM</name>
<evidence type="ECO:0000256" key="1">
    <source>
        <dbReference type="ARBA" id="ARBA00022630"/>
    </source>
</evidence>
<feature type="binding site" evidence="6">
    <location>
        <begin position="103"/>
        <end position="106"/>
    </location>
    <ligand>
        <name>FMN</name>
        <dbReference type="ChEBI" id="CHEBI:58210"/>
    </ligand>
</feature>
<dbReference type="PANTHER" id="PTHR43741:SF2">
    <property type="entry name" value="FMN-DEPENDENT NADH:QUINONE OXIDOREDUCTASE"/>
    <property type="match status" value="1"/>
</dbReference>
<proteinExistence type="inferred from homology"/>
<sequence length="235" mass="25520">MTTLLHLDASARGGRSDLHAHGSHTRRLSARFAARWRAARAGDVVRYRDLGQRPPAPVDGDWIHAAFTPEPARLPWMHQRLAESDALIDELIGADLIVAGVPMYNFGVPSGFKAYIDNIVRVGRSFGFDRARAGEPYWPLLDERPRTLVLLGSRGDYGYGPGGRIEAMNHVEPAVRTAFGYIGITDVRCVAVEYDEFGGERLAASLHAAEAAVDALADTLLAEHALRAGQAPVTA</sequence>
<evidence type="ECO:0000256" key="4">
    <source>
        <dbReference type="ARBA" id="ARBA00023027"/>
    </source>
</evidence>
<dbReference type="EC" id="1.7.1.17" evidence="6"/>
<keyword evidence="9" id="KW-1185">Reference proteome</keyword>
<comment type="similarity">
    <text evidence="6">Belongs to the azoreductase type 1 family.</text>
</comment>
<comment type="catalytic activity">
    <reaction evidence="5">
        <text>N,N-dimethyl-1,4-phenylenediamine + anthranilate + 2 NAD(+) = 2-(4-dimethylaminophenyl)diazenylbenzoate + 2 NADH + 2 H(+)</text>
        <dbReference type="Rhea" id="RHEA:55872"/>
        <dbReference type="ChEBI" id="CHEBI:15378"/>
        <dbReference type="ChEBI" id="CHEBI:15783"/>
        <dbReference type="ChEBI" id="CHEBI:16567"/>
        <dbReference type="ChEBI" id="CHEBI:57540"/>
        <dbReference type="ChEBI" id="CHEBI:57945"/>
        <dbReference type="ChEBI" id="CHEBI:71579"/>
        <dbReference type="EC" id="1.7.1.17"/>
    </reaction>
    <physiologicalReaction direction="right-to-left" evidence="5">
        <dbReference type="Rhea" id="RHEA:55874"/>
    </physiologicalReaction>
</comment>
<dbReference type="SUPFAM" id="SSF52218">
    <property type="entry name" value="Flavoproteins"/>
    <property type="match status" value="1"/>
</dbReference>
<keyword evidence="1 6" id="KW-0285">Flavoprotein</keyword>
<dbReference type="InterPro" id="IPR023048">
    <property type="entry name" value="NADH:quinone_OxRdtase_FMN_depd"/>
</dbReference>